<dbReference type="AlphaFoldDB" id="A0A147GV06"/>
<dbReference type="OrthoDB" id="398329at2"/>
<evidence type="ECO:0000313" key="6">
    <source>
        <dbReference type="EMBL" id="KTT21200.1"/>
    </source>
</evidence>
<dbReference type="RefSeq" id="WP_058642329.1">
    <property type="nucleotide sequence ID" value="NZ_LDSL01000072.1"/>
</dbReference>
<comment type="caution">
    <text evidence="6">The sequence shown here is derived from an EMBL/GenBank/DDBJ whole genome shotgun (WGS) entry which is preliminary data.</text>
</comment>
<keyword evidence="5" id="KW-0694">RNA-binding</keyword>
<keyword evidence="1" id="KW-0819">tRNA processing</keyword>
<organism evidence="6 7">
    <name type="scientific">Pseudacidovorax intermedius</name>
    <dbReference type="NCBI Taxonomy" id="433924"/>
    <lineage>
        <taxon>Bacteria</taxon>
        <taxon>Pseudomonadati</taxon>
        <taxon>Pseudomonadota</taxon>
        <taxon>Betaproteobacteria</taxon>
        <taxon>Burkholderiales</taxon>
        <taxon>Comamonadaceae</taxon>
        <taxon>Pseudacidovorax</taxon>
    </lineage>
</organism>
<dbReference type="PATRIC" id="fig|433924.3.peg.4567"/>
<dbReference type="InterPro" id="IPR000100">
    <property type="entry name" value="RNase_P"/>
</dbReference>
<dbReference type="GO" id="GO:0008033">
    <property type="term" value="P:tRNA processing"/>
    <property type="evidence" value="ECO:0007669"/>
    <property type="project" value="UniProtKB-KW"/>
</dbReference>
<dbReference type="Proteomes" id="UP000072741">
    <property type="component" value="Unassembled WGS sequence"/>
</dbReference>
<evidence type="ECO:0000256" key="3">
    <source>
        <dbReference type="ARBA" id="ARBA00022759"/>
    </source>
</evidence>
<evidence type="ECO:0000256" key="1">
    <source>
        <dbReference type="ARBA" id="ARBA00022694"/>
    </source>
</evidence>
<accession>A0A147GV06</accession>
<sequence length="139" mass="15570">MLRLRTRDQFQAALAGATVARTPHFALHRRSLPLPPAQPAAEGVAAEHDAVPLFRPTGVWLGAMVPKRWARRAVTRNAIRRQIYTLGLALQDQPPAAYVVRLRSAFDRRQFVSATSEPLRRAVRAELEQLFARARRTAG</sequence>
<reference evidence="6 7" key="1">
    <citation type="journal article" date="2016" name="Front. Microbiol.">
        <title>Genomic Resource of Rice Seed Associated Bacteria.</title>
        <authorList>
            <person name="Midha S."/>
            <person name="Bansal K."/>
            <person name="Sharma S."/>
            <person name="Kumar N."/>
            <person name="Patil P.P."/>
            <person name="Chaudhry V."/>
            <person name="Patil P.B."/>
        </authorList>
    </citation>
    <scope>NUCLEOTIDE SEQUENCE [LARGE SCALE GENOMIC DNA]</scope>
    <source>
        <strain evidence="6 7">NS331</strain>
    </source>
</reference>
<dbReference type="GO" id="GO:0000049">
    <property type="term" value="F:tRNA binding"/>
    <property type="evidence" value="ECO:0007669"/>
    <property type="project" value="InterPro"/>
</dbReference>
<evidence type="ECO:0000256" key="4">
    <source>
        <dbReference type="ARBA" id="ARBA00022801"/>
    </source>
</evidence>
<dbReference type="InterPro" id="IPR014721">
    <property type="entry name" value="Ribsml_uS5_D2-typ_fold_subgr"/>
</dbReference>
<dbReference type="Pfam" id="PF00825">
    <property type="entry name" value="Ribonuclease_P"/>
    <property type="match status" value="1"/>
</dbReference>
<proteinExistence type="predicted"/>
<keyword evidence="2" id="KW-0540">Nuclease</keyword>
<protein>
    <submittedName>
        <fullName evidence="6">Ribonuclease P</fullName>
    </submittedName>
</protein>
<evidence type="ECO:0000256" key="2">
    <source>
        <dbReference type="ARBA" id="ARBA00022722"/>
    </source>
</evidence>
<keyword evidence="4" id="KW-0378">Hydrolase</keyword>
<keyword evidence="3" id="KW-0255">Endonuclease</keyword>
<evidence type="ECO:0000256" key="5">
    <source>
        <dbReference type="ARBA" id="ARBA00022884"/>
    </source>
</evidence>
<keyword evidence="7" id="KW-1185">Reference proteome</keyword>
<dbReference type="SUPFAM" id="SSF54211">
    <property type="entry name" value="Ribosomal protein S5 domain 2-like"/>
    <property type="match status" value="1"/>
</dbReference>
<evidence type="ECO:0000313" key="7">
    <source>
        <dbReference type="Proteomes" id="UP000072741"/>
    </source>
</evidence>
<name>A0A147GV06_9BURK</name>
<dbReference type="EMBL" id="LDSL01000072">
    <property type="protein sequence ID" value="KTT21200.1"/>
    <property type="molecule type" value="Genomic_DNA"/>
</dbReference>
<dbReference type="GO" id="GO:0004526">
    <property type="term" value="F:ribonuclease P activity"/>
    <property type="evidence" value="ECO:0007669"/>
    <property type="project" value="InterPro"/>
</dbReference>
<dbReference type="InterPro" id="IPR020568">
    <property type="entry name" value="Ribosomal_Su5_D2-typ_SF"/>
</dbReference>
<dbReference type="Gene3D" id="3.30.230.10">
    <property type="match status" value="1"/>
</dbReference>
<gene>
    <name evidence="6" type="ORF">NS331_12560</name>
</gene>